<dbReference type="GO" id="GO:0006488">
    <property type="term" value="P:dolichol-linked oligosaccharide biosynthetic process"/>
    <property type="evidence" value="ECO:0007669"/>
    <property type="project" value="TreeGrafter"/>
</dbReference>
<evidence type="ECO:0000256" key="2">
    <source>
        <dbReference type="ARBA" id="ARBA00001936"/>
    </source>
</evidence>
<accession>A0A133UKA6</accession>
<dbReference type="Pfam" id="PF00535">
    <property type="entry name" value="Glycos_transf_2"/>
    <property type="match status" value="1"/>
</dbReference>
<comment type="pathway">
    <text evidence="6">Protein modification; protein glycosylation.</text>
</comment>
<evidence type="ECO:0000256" key="18">
    <source>
        <dbReference type="ARBA" id="ARBA00074878"/>
    </source>
</evidence>
<evidence type="ECO:0000256" key="17">
    <source>
        <dbReference type="ARBA" id="ARBA00053724"/>
    </source>
</evidence>
<evidence type="ECO:0000259" key="23">
    <source>
        <dbReference type="Pfam" id="PF00535"/>
    </source>
</evidence>
<dbReference type="EMBL" id="LHXO01000048">
    <property type="protein sequence ID" value="KXA94611.1"/>
    <property type="molecule type" value="Genomic_DNA"/>
</dbReference>
<dbReference type="CDD" id="cd06442">
    <property type="entry name" value="DPM1_like"/>
    <property type="match status" value="1"/>
</dbReference>
<evidence type="ECO:0000256" key="4">
    <source>
        <dbReference type="ARBA" id="ARBA00004141"/>
    </source>
</evidence>
<evidence type="ECO:0000256" key="8">
    <source>
        <dbReference type="ARBA" id="ARBA00012704"/>
    </source>
</evidence>
<keyword evidence="14 22" id="KW-1133">Transmembrane helix</keyword>
<dbReference type="GO" id="GO:0000271">
    <property type="term" value="P:polysaccharide biosynthetic process"/>
    <property type="evidence" value="ECO:0007669"/>
    <property type="project" value="InterPro"/>
</dbReference>
<comment type="function">
    <text evidence="17">Transfers mannose from GDP-mannose to dolichol monophosphate to form dolichol phosphate mannose (Dol-P-Man) which is the mannosyl donor in pathways leading to N-glycosylation, glycosyl phosphatidylinositol membrane anchoring, and O-mannosylation of proteins.</text>
</comment>
<comment type="cofactor">
    <cofactor evidence="2">
        <name>Mn(2+)</name>
        <dbReference type="ChEBI" id="CHEBI:29035"/>
    </cofactor>
</comment>
<protein>
    <recommendedName>
        <fullName evidence="18">Dolichol-phosphate mannosyltransferase</fullName>
        <ecNumber evidence="8">2.4.1.83</ecNumber>
    </recommendedName>
    <alternativeName>
        <fullName evidence="20">Dolichol-phosphate mannose synthase</fullName>
    </alternativeName>
    <alternativeName>
        <fullName evidence="19">Dolichyl-phosphate beta-D-mannosyltransferase</fullName>
    </alternativeName>
    <alternativeName>
        <fullName evidence="21">Mannose-P-dolichol synthase</fullName>
    </alternativeName>
</protein>
<evidence type="ECO:0000256" key="7">
    <source>
        <dbReference type="ARBA" id="ARBA00006739"/>
    </source>
</evidence>
<dbReference type="GO" id="GO:0035269">
    <property type="term" value="P:protein O-linked glycosylation via mannose"/>
    <property type="evidence" value="ECO:0007669"/>
    <property type="project" value="TreeGrafter"/>
</dbReference>
<dbReference type="InterPro" id="IPR029044">
    <property type="entry name" value="Nucleotide-diphossugar_trans"/>
</dbReference>
<feature type="transmembrane region" description="Helical" evidence="22">
    <location>
        <begin position="234"/>
        <end position="255"/>
    </location>
</feature>
<gene>
    <name evidence="25" type="ORF">AKJ65_03900</name>
</gene>
<evidence type="ECO:0000256" key="14">
    <source>
        <dbReference type="ARBA" id="ARBA00022989"/>
    </source>
</evidence>
<comment type="cofactor">
    <cofactor evidence="3">
        <name>Mg(2+)</name>
        <dbReference type="ChEBI" id="CHEBI:18420"/>
    </cofactor>
</comment>
<dbReference type="PATRIC" id="fig|1698264.3.peg.1442"/>
<dbReference type="GO" id="GO:0012505">
    <property type="term" value="C:endomembrane system"/>
    <property type="evidence" value="ECO:0007669"/>
    <property type="project" value="UniProtKB-SubCell"/>
</dbReference>
<dbReference type="PANTHER" id="PTHR43398">
    <property type="entry name" value="DOLICHOL-PHOSPHATE MANNOSYLTRANSFERASE SUBUNIT 1"/>
    <property type="match status" value="1"/>
</dbReference>
<keyword evidence="12" id="KW-0479">Metal-binding</keyword>
<name>A0A133UKA6_9EURY</name>
<evidence type="ECO:0000256" key="19">
    <source>
        <dbReference type="ARBA" id="ARBA00082336"/>
    </source>
</evidence>
<evidence type="ECO:0000256" key="10">
    <source>
        <dbReference type="ARBA" id="ARBA00022679"/>
    </source>
</evidence>
<evidence type="ECO:0000256" key="15">
    <source>
        <dbReference type="ARBA" id="ARBA00023136"/>
    </source>
</evidence>
<evidence type="ECO:0000256" key="5">
    <source>
        <dbReference type="ARBA" id="ARBA00004308"/>
    </source>
</evidence>
<dbReference type="FunFam" id="3.90.550.10:FF:000119">
    <property type="entry name" value="Dolichol-phosphate mannosyltransferase subunit 1"/>
    <property type="match status" value="1"/>
</dbReference>
<comment type="similarity">
    <text evidence="7">Belongs to the glycosyltransferase 2 family.</text>
</comment>
<evidence type="ECO:0000256" key="16">
    <source>
        <dbReference type="ARBA" id="ARBA00023211"/>
    </source>
</evidence>
<feature type="domain" description="Glycosyltransferase 2-like" evidence="23">
    <location>
        <begin position="3"/>
        <end position="167"/>
    </location>
</feature>
<dbReference type="InterPro" id="IPR001173">
    <property type="entry name" value="Glyco_trans_2-like"/>
</dbReference>
<dbReference type="AlphaFoldDB" id="A0A133UKA6"/>
<evidence type="ECO:0000313" key="25">
    <source>
        <dbReference type="EMBL" id="KXA94611.1"/>
    </source>
</evidence>
<evidence type="ECO:0000256" key="9">
    <source>
        <dbReference type="ARBA" id="ARBA00022676"/>
    </source>
</evidence>
<evidence type="ECO:0000256" key="1">
    <source>
        <dbReference type="ARBA" id="ARBA00001913"/>
    </source>
</evidence>
<evidence type="ECO:0000313" key="26">
    <source>
        <dbReference type="Proteomes" id="UP000070284"/>
    </source>
</evidence>
<organism evidence="25 26">
    <name type="scientific">candidate division MSBL1 archaeon SCGC-AAA259E19</name>
    <dbReference type="NCBI Taxonomy" id="1698264"/>
    <lineage>
        <taxon>Archaea</taxon>
        <taxon>Methanobacteriati</taxon>
        <taxon>Methanobacteriota</taxon>
        <taxon>candidate division MSBL1</taxon>
    </lineage>
</organism>
<dbReference type="InterPro" id="IPR007267">
    <property type="entry name" value="GtrA_DPMS_TM"/>
</dbReference>
<comment type="cofactor">
    <cofactor evidence="1">
        <name>Ca(2+)</name>
        <dbReference type="ChEBI" id="CHEBI:29108"/>
    </cofactor>
</comment>
<evidence type="ECO:0000256" key="21">
    <source>
        <dbReference type="ARBA" id="ARBA00083744"/>
    </source>
</evidence>
<keyword evidence="16" id="KW-0464">Manganese</keyword>
<dbReference type="SUPFAM" id="SSF53448">
    <property type="entry name" value="Nucleotide-diphospho-sugar transferases"/>
    <property type="match status" value="1"/>
</dbReference>
<dbReference type="GO" id="GO:0016020">
    <property type="term" value="C:membrane"/>
    <property type="evidence" value="ECO:0007669"/>
    <property type="project" value="UniProtKB-SubCell"/>
</dbReference>
<dbReference type="Proteomes" id="UP000070284">
    <property type="component" value="Unassembled WGS sequence"/>
</dbReference>
<evidence type="ECO:0000256" key="12">
    <source>
        <dbReference type="ARBA" id="ARBA00022723"/>
    </source>
</evidence>
<keyword evidence="9" id="KW-0328">Glycosyltransferase</keyword>
<evidence type="ECO:0000259" key="24">
    <source>
        <dbReference type="Pfam" id="PF04138"/>
    </source>
</evidence>
<feature type="transmembrane region" description="Helical" evidence="22">
    <location>
        <begin position="328"/>
        <end position="346"/>
    </location>
</feature>
<sequence length="359" mass="40437">MVSIIVPTYNERENLTPLLERIESTLGSSEDYEVIVVDDDSPDKTWEKARELSGDYPIKVVRRKKERGLGTAVVCGLKESNHDVVVVMDADLQHPPEKIPELVSEIKEGKDIAIGSRFVKGGDKGDFGFFRSIMSRGADFLARTLFRKTRGIKDIQSGFFALRKEIVKGADLDPIGYKILLEILVQTDYDEVSEVGYKFGQRKSGESKLGLGSILNYLRHIWSLSRRSGELARFIKFCSVGGSGALVNLIVIYLFTSSGLYYLLSGIIAREAALIYNFSLNKLWTFRDRDISGAKEILRALFRDHLVRTGGFALNLFFLWSLTEFLGLYYLISQVIAIGIASLWNFTGNTLWTWRSEGD</sequence>
<dbReference type="GO" id="GO:0004582">
    <property type="term" value="F:dolichyl-phosphate beta-D-mannosyltransferase activity"/>
    <property type="evidence" value="ECO:0007669"/>
    <property type="project" value="UniProtKB-EC"/>
</dbReference>
<dbReference type="Gene3D" id="3.90.550.10">
    <property type="entry name" value="Spore Coat Polysaccharide Biosynthesis Protein SpsA, Chain A"/>
    <property type="match status" value="1"/>
</dbReference>
<keyword evidence="13" id="KW-0460">Magnesium</keyword>
<comment type="subcellular location">
    <subcellularLocation>
        <location evidence="5">Endomembrane system</location>
    </subcellularLocation>
    <subcellularLocation>
        <location evidence="4">Membrane</location>
        <topology evidence="4">Multi-pass membrane protein</topology>
    </subcellularLocation>
</comment>
<keyword evidence="15 22" id="KW-0472">Membrane</keyword>
<evidence type="ECO:0000256" key="22">
    <source>
        <dbReference type="SAM" id="Phobius"/>
    </source>
</evidence>
<dbReference type="PANTHER" id="PTHR43398:SF1">
    <property type="entry name" value="DOLICHOL-PHOSPHATE MANNOSYLTRANSFERASE SUBUNIT 1"/>
    <property type="match status" value="1"/>
</dbReference>
<dbReference type="GO" id="GO:0046872">
    <property type="term" value="F:metal ion binding"/>
    <property type="evidence" value="ECO:0007669"/>
    <property type="project" value="UniProtKB-KW"/>
</dbReference>
<evidence type="ECO:0000256" key="13">
    <source>
        <dbReference type="ARBA" id="ARBA00022842"/>
    </source>
</evidence>
<feature type="domain" description="GtrA/DPMS transmembrane" evidence="24">
    <location>
        <begin position="236"/>
        <end position="354"/>
    </location>
</feature>
<keyword evidence="26" id="KW-1185">Reference proteome</keyword>
<dbReference type="InterPro" id="IPR039528">
    <property type="entry name" value="DPM1-like"/>
</dbReference>
<reference evidence="25 26" key="1">
    <citation type="journal article" date="2016" name="Sci. Rep.">
        <title>Metabolic traits of an uncultured archaeal lineage -MSBL1- from brine pools of the Red Sea.</title>
        <authorList>
            <person name="Mwirichia R."/>
            <person name="Alam I."/>
            <person name="Rashid M."/>
            <person name="Vinu M."/>
            <person name="Ba-Alawi W."/>
            <person name="Anthony Kamau A."/>
            <person name="Kamanda Ngugi D."/>
            <person name="Goker M."/>
            <person name="Klenk H.P."/>
            <person name="Bajic V."/>
            <person name="Stingl U."/>
        </authorList>
    </citation>
    <scope>NUCLEOTIDE SEQUENCE [LARGE SCALE GENOMIC DNA]</scope>
    <source>
        <strain evidence="25">SCGC-AAA259E19</strain>
    </source>
</reference>
<evidence type="ECO:0000256" key="11">
    <source>
        <dbReference type="ARBA" id="ARBA00022692"/>
    </source>
</evidence>
<dbReference type="GO" id="GO:0006506">
    <property type="term" value="P:GPI anchor biosynthetic process"/>
    <property type="evidence" value="ECO:0007669"/>
    <property type="project" value="TreeGrafter"/>
</dbReference>
<evidence type="ECO:0000256" key="3">
    <source>
        <dbReference type="ARBA" id="ARBA00001946"/>
    </source>
</evidence>
<dbReference type="Pfam" id="PF04138">
    <property type="entry name" value="GtrA_DPMS_TM"/>
    <property type="match status" value="1"/>
</dbReference>
<comment type="caution">
    <text evidence="25">The sequence shown here is derived from an EMBL/GenBank/DDBJ whole genome shotgun (WGS) entry which is preliminary data.</text>
</comment>
<evidence type="ECO:0000256" key="20">
    <source>
        <dbReference type="ARBA" id="ARBA00082614"/>
    </source>
</evidence>
<dbReference type="EC" id="2.4.1.83" evidence="8"/>
<proteinExistence type="inferred from homology"/>
<keyword evidence="10" id="KW-0808">Transferase</keyword>
<evidence type="ECO:0000256" key="6">
    <source>
        <dbReference type="ARBA" id="ARBA00004922"/>
    </source>
</evidence>
<keyword evidence="11 22" id="KW-0812">Transmembrane</keyword>